<evidence type="ECO:0000313" key="2">
    <source>
        <dbReference type="EMBL" id="QDT09518.1"/>
    </source>
</evidence>
<dbReference type="Proteomes" id="UP000319817">
    <property type="component" value="Chromosome"/>
</dbReference>
<dbReference type="Pfam" id="PF12867">
    <property type="entry name" value="DinB_2"/>
    <property type="match status" value="1"/>
</dbReference>
<protein>
    <submittedName>
        <fullName evidence="2">DinB superfamily protein</fullName>
    </submittedName>
</protein>
<dbReference type="RefSeq" id="WP_145417071.1">
    <property type="nucleotide sequence ID" value="NZ_CP036526.1"/>
</dbReference>
<name>A0A517NQX3_9BACT</name>
<dbReference type="Gene3D" id="1.20.120.450">
    <property type="entry name" value="dinb family like domain"/>
    <property type="match status" value="1"/>
</dbReference>
<sequence length="163" mass="17774">MDSKNAIKAAMDLSSMVYRGYLSDLDDAEMLQRPSDGCNHFAWQTGHLIASEVGLLESICPGKAATLPDGFEEAHAKEAAASDDASQFKSRDEYMQLWDSVRASTVAALDGLSAEDLDAESPEHMRDFCPTVGHMFVLIGTHPMMHAGQAVPLRRKTGKPVMF</sequence>
<evidence type="ECO:0000313" key="3">
    <source>
        <dbReference type="Proteomes" id="UP000319817"/>
    </source>
</evidence>
<feature type="domain" description="DinB-like" evidence="1">
    <location>
        <begin position="16"/>
        <end position="150"/>
    </location>
</feature>
<reference evidence="2 3" key="1">
    <citation type="submission" date="2019-02" db="EMBL/GenBank/DDBJ databases">
        <title>Deep-cultivation of Planctomycetes and their phenomic and genomic characterization uncovers novel biology.</title>
        <authorList>
            <person name="Wiegand S."/>
            <person name="Jogler M."/>
            <person name="Boedeker C."/>
            <person name="Pinto D."/>
            <person name="Vollmers J."/>
            <person name="Rivas-Marin E."/>
            <person name="Kohn T."/>
            <person name="Peeters S.H."/>
            <person name="Heuer A."/>
            <person name="Rast P."/>
            <person name="Oberbeckmann S."/>
            <person name="Bunk B."/>
            <person name="Jeske O."/>
            <person name="Meyerdierks A."/>
            <person name="Storesund J.E."/>
            <person name="Kallscheuer N."/>
            <person name="Luecker S."/>
            <person name="Lage O.M."/>
            <person name="Pohl T."/>
            <person name="Merkel B.J."/>
            <person name="Hornburger P."/>
            <person name="Mueller R.-W."/>
            <person name="Bruemmer F."/>
            <person name="Labrenz M."/>
            <person name="Spormann A.M."/>
            <person name="Op den Camp H."/>
            <person name="Overmann J."/>
            <person name="Amann R."/>
            <person name="Jetten M.S.M."/>
            <person name="Mascher T."/>
            <person name="Medema M.H."/>
            <person name="Devos D.P."/>
            <person name="Kaster A.-K."/>
            <person name="Ovreas L."/>
            <person name="Rohde M."/>
            <person name="Galperin M.Y."/>
            <person name="Jogler C."/>
        </authorList>
    </citation>
    <scope>NUCLEOTIDE SEQUENCE [LARGE SCALE GENOMIC DNA]</scope>
    <source>
        <strain evidence="2 3">K23_9</strain>
    </source>
</reference>
<gene>
    <name evidence="2" type="ORF">K239x_14640</name>
</gene>
<keyword evidence="3" id="KW-1185">Reference proteome</keyword>
<proteinExistence type="predicted"/>
<dbReference type="AlphaFoldDB" id="A0A517NQX3"/>
<dbReference type="InterPro" id="IPR034660">
    <property type="entry name" value="DinB/YfiT-like"/>
</dbReference>
<dbReference type="InterPro" id="IPR024775">
    <property type="entry name" value="DinB-like"/>
</dbReference>
<dbReference type="OrthoDB" id="267642at2"/>
<dbReference type="EMBL" id="CP036526">
    <property type="protein sequence ID" value="QDT09518.1"/>
    <property type="molecule type" value="Genomic_DNA"/>
</dbReference>
<evidence type="ECO:0000259" key="1">
    <source>
        <dbReference type="Pfam" id="PF12867"/>
    </source>
</evidence>
<dbReference type="SUPFAM" id="SSF109854">
    <property type="entry name" value="DinB/YfiT-like putative metalloenzymes"/>
    <property type="match status" value="1"/>
</dbReference>
<accession>A0A517NQX3</accession>
<organism evidence="2 3">
    <name type="scientific">Stieleria marina</name>
    <dbReference type="NCBI Taxonomy" id="1930275"/>
    <lineage>
        <taxon>Bacteria</taxon>
        <taxon>Pseudomonadati</taxon>
        <taxon>Planctomycetota</taxon>
        <taxon>Planctomycetia</taxon>
        <taxon>Pirellulales</taxon>
        <taxon>Pirellulaceae</taxon>
        <taxon>Stieleria</taxon>
    </lineage>
</organism>